<sequence length="669" mass="77129">MSTGIIQPNQVNTELLTLKKVNSRKMGFIIPSYQRPYVWSEDDVKKLFDDIKEAYLNNEPHYFIGSVLSAIRPVNGTDTYELIDGQQRTTTLMLVSIAFKNVGIESPLADVSLLDAQPRLNFEIRPAVRNLLGSKAGIETLSRPGDDAIDNDPYLKHLSANLKVLTDLVQTFQEQLQTHSVLSIEGFAEYVFKQVGWVNNIVPETMDLNRLFASMNTAGIQLEPVDLLKAKLLKVIKTDKVLYSRIWEACEHTENYFERNLRQLFSDANWNAIEYGMLKSFSSELFNLANSAELEGTSSKDSTAKTLQELFDDLSETMQANEGGSSSKKNEEPELDDETVYCRSIISFELLLIHTLRIFFARKGWEDLEPRIKAGNLMQCFKPLVTLDESTIKEFIELLWQVRYQFDTWVVKWVEHDDQNDPQLRLTSISRSLSSGKYYINRTARELSALVQLQAVRNFTGDRSAHYWLGALLQELVETPDMSYEQVLETLERIDNQLSLTTETQKEATYKLLQGQLPMVAQWSDQAGYFELSHGTSFEHYWFQKIEYLLWKQGDKTNDERLKRYRITSKNSVEHVHPQNEEYQNKLDNKVLNAFGNLVLLSPGENSSYSNQTVGKKKADFDVKPRYDSLKLREIFKLYAQSNNQWTEREIAEHQAQMQALLKQHYTNS</sequence>
<dbReference type="Pfam" id="PF03235">
    <property type="entry name" value="GmrSD_N"/>
    <property type="match status" value="1"/>
</dbReference>
<dbReference type="PANTHER" id="PTHR35149:SF2">
    <property type="entry name" value="DUF262 DOMAIN-CONTAINING PROTEIN"/>
    <property type="match status" value="1"/>
</dbReference>
<reference evidence="4" key="1">
    <citation type="submission" date="2015-08" db="EMBL/GenBank/DDBJ databases">
        <authorList>
            <person name="Varghese N."/>
        </authorList>
    </citation>
    <scope>NUCLEOTIDE SEQUENCE [LARGE SCALE GENOMIC DNA]</scope>
    <source>
        <strain evidence="4">JCM 18476</strain>
    </source>
</reference>
<dbReference type="Proteomes" id="UP000182769">
    <property type="component" value="Unassembled WGS sequence"/>
</dbReference>
<keyword evidence="4" id="KW-1185">Reference proteome</keyword>
<accession>A0A0K6IV63</accession>
<evidence type="ECO:0000259" key="2">
    <source>
        <dbReference type="Pfam" id="PF07510"/>
    </source>
</evidence>
<evidence type="ECO:0000313" key="4">
    <source>
        <dbReference type="Proteomes" id="UP000182769"/>
    </source>
</evidence>
<gene>
    <name evidence="3" type="ORF">Ga0061065_1289</name>
</gene>
<dbReference type="Pfam" id="PF07510">
    <property type="entry name" value="GmrSD_C"/>
    <property type="match status" value="1"/>
</dbReference>
<evidence type="ECO:0000259" key="1">
    <source>
        <dbReference type="Pfam" id="PF03235"/>
    </source>
</evidence>
<dbReference type="PANTHER" id="PTHR35149">
    <property type="entry name" value="SLL5132 PROTEIN"/>
    <property type="match status" value="1"/>
</dbReference>
<evidence type="ECO:0008006" key="5">
    <source>
        <dbReference type="Google" id="ProtNLM"/>
    </source>
</evidence>
<dbReference type="InterPro" id="IPR011089">
    <property type="entry name" value="GmrSD_C"/>
</dbReference>
<dbReference type="RefSeq" id="WP_055464851.1">
    <property type="nucleotide sequence ID" value="NZ_CYHG01000028.1"/>
</dbReference>
<feature type="domain" description="GmrSD restriction endonucleases N-terminal" evidence="1">
    <location>
        <begin position="21"/>
        <end position="233"/>
    </location>
</feature>
<protein>
    <recommendedName>
        <fullName evidence="5">DUF262 domain-containing protein</fullName>
    </recommendedName>
</protein>
<dbReference type="OrthoDB" id="9798761at2"/>
<name>A0A0K6IV63_9GAMM</name>
<dbReference type="EMBL" id="CYHG01000028">
    <property type="protein sequence ID" value="CUB06983.1"/>
    <property type="molecule type" value="Genomic_DNA"/>
</dbReference>
<dbReference type="STRING" id="1137284.GCA_001418205_03889"/>
<proteinExistence type="predicted"/>
<organism evidence="3 4">
    <name type="scientific">Marinomonas fungiae</name>
    <dbReference type="NCBI Taxonomy" id="1137284"/>
    <lineage>
        <taxon>Bacteria</taxon>
        <taxon>Pseudomonadati</taxon>
        <taxon>Pseudomonadota</taxon>
        <taxon>Gammaproteobacteria</taxon>
        <taxon>Oceanospirillales</taxon>
        <taxon>Oceanospirillaceae</taxon>
        <taxon>Marinomonas</taxon>
    </lineage>
</organism>
<evidence type="ECO:0000313" key="3">
    <source>
        <dbReference type="EMBL" id="CUB06983.1"/>
    </source>
</evidence>
<dbReference type="InterPro" id="IPR004919">
    <property type="entry name" value="GmrSD_N"/>
</dbReference>
<dbReference type="AlphaFoldDB" id="A0A0K6IV63"/>
<feature type="domain" description="GmrSD restriction endonucleases C-terminal" evidence="2">
    <location>
        <begin position="531"/>
        <end position="659"/>
    </location>
</feature>